<organism evidence="2 3">
    <name type="scientific">Maridesulfovibrio hydrothermalis AM13 = DSM 14728</name>
    <dbReference type="NCBI Taxonomy" id="1121451"/>
    <lineage>
        <taxon>Bacteria</taxon>
        <taxon>Pseudomonadati</taxon>
        <taxon>Thermodesulfobacteriota</taxon>
        <taxon>Desulfovibrionia</taxon>
        <taxon>Desulfovibrionales</taxon>
        <taxon>Desulfovibrionaceae</taxon>
        <taxon>Maridesulfovibrio</taxon>
    </lineage>
</organism>
<dbReference type="CDD" id="cd07043">
    <property type="entry name" value="STAS_anti-anti-sigma_factors"/>
    <property type="match status" value="1"/>
</dbReference>
<dbReference type="eggNOG" id="COG1366">
    <property type="taxonomic scope" value="Bacteria"/>
</dbReference>
<dbReference type="SUPFAM" id="SSF52091">
    <property type="entry name" value="SpoIIaa-like"/>
    <property type="match status" value="1"/>
</dbReference>
<dbReference type="InterPro" id="IPR002645">
    <property type="entry name" value="STAS_dom"/>
</dbReference>
<name>L0RBJ6_9BACT</name>
<dbReference type="KEGG" id="dhy:DESAM_21274"/>
<evidence type="ECO:0000313" key="2">
    <source>
        <dbReference type="EMBL" id="CCO23555.1"/>
    </source>
</evidence>
<dbReference type="RefSeq" id="WP_015336159.1">
    <property type="nucleotide sequence ID" value="NC_020055.1"/>
</dbReference>
<dbReference type="GO" id="GO:0043856">
    <property type="term" value="F:anti-sigma factor antagonist activity"/>
    <property type="evidence" value="ECO:0007669"/>
    <property type="project" value="TreeGrafter"/>
</dbReference>
<protein>
    <submittedName>
        <fullName evidence="2">Anti-sigma-factor antagonist</fullName>
    </submittedName>
</protein>
<dbReference type="InterPro" id="IPR036513">
    <property type="entry name" value="STAS_dom_sf"/>
</dbReference>
<dbReference type="PANTHER" id="PTHR33495:SF2">
    <property type="entry name" value="ANTI-SIGMA FACTOR ANTAGONIST TM_1081-RELATED"/>
    <property type="match status" value="1"/>
</dbReference>
<reference evidence="2 3" key="1">
    <citation type="submission" date="2012-10" db="EMBL/GenBank/DDBJ databases">
        <authorList>
            <person name="Genoscope - CEA"/>
        </authorList>
    </citation>
    <scope>NUCLEOTIDE SEQUENCE [LARGE SCALE GENOMIC DNA]</scope>
    <source>
        <strain evidence="3">AM13 / DSM 14728</strain>
    </source>
</reference>
<dbReference type="STRING" id="1121451.DESAM_21274"/>
<accession>L0RBJ6</accession>
<dbReference type="HOGENOM" id="CLU_053466_0_0_7"/>
<dbReference type="EMBL" id="FO203522">
    <property type="protein sequence ID" value="CCO23555.1"/>
    <property type="molecule type" value="Genomic_DNA"/>
</dbReference>
<sequence length="493" mass="55589">MDITIRRHGDTVIVGMGERVDAYGAGELDKALDRLLADEKLACMAFDMSEVRYISSAGIRSIVRTLKKLKSRNGALALSGLQSYCRNVLDTAGMTRSLNIFKNRSEAMNFLQSVHWERQALDNWDRMEKMDSPIGHFRFIPGENTQADVKVVGSLADIYHSRVDETRMFSRRFDQTEYSIGVGGLGEVPDDYMNVLGTMITIGGTMAWLPTDGHDLADFLIPQNDTGSVMIRTPFNLALSGGFNEYIMFESSEEGGTTLDKLYRGLFLLARRRRRDFKGVMGVAAWMQTSELLAGTLMKSPIKKFAPENKRTIYDPANSDDWFRRDVLPRYRDVTCLICGVGVDLSCDLSVYDQAGLYAAFYIDPATAGDKGQILNNHGAVFEQVAMPERMVCLDKVVREVSAKAEFKDMRKLRDKTRVTRAFLGVSYTQKLLRDTSGWQGIAGERPVSRNVAERRYKQEADFPNVPEKREAELNKFKQFLEAQQAKLSVKKD</sequence>
<dbReference type="AlphaFoldDB" id="L0RBJ6"/>
<feature type="domain" description="STAS" evidence="1">
    <location>
        <begin position="1"/>
        <end position="111"/>
    </location>
</feature>
<dbReference type="PANTHER" id="PTHR33495">
    <property type="entry name" value="ANTI-SIGMA FACTOR ANTAGONIST TM_1081-RELATED-RELATED"/>
    <property type="match status" value="1"/>
</dbReference>
<dbReference type="PROSITE" id="PS50801">
    <property type="entry name" value="STAS"/>
    <property type="match status" value="1"/>
</dbReference>
<dbReference type="Pfam" id="PF01740">
    <property type="entry name" value="STAS"/>
    <property type="match status" value="1"/>
</dbReference>
<evidence type="ECO:0000259" key="1">
    <source>
        <dbReference type="PROSITE" id="PS50801"/>
    </source>
</evidence>
<dbReference type="PATRIC" id="fig|1121451.3.peg.1524"/>
<dbReference type="Proteomes" id="UP000010808">
    <property type="component" value="Chromosome"/>
</dbReference>
<dbReference type="Gene3D" id="3.30.750.24">
    <property type="entry name" value="STAS domain"/>
    <property type="match status" value="1"/>
</dbReference>
<evidence type="ECO:0000313" key="3">
    <source>
        <dbReference type="Proteomes" id="UP000010808"/>
    </source>
</evidence>
<gene>
    <name evidence="2" type="ORF">DESAM_21274</name>
</gene>
<proteinExistence type="predicted"/>
<keyword evidence="3" id="KW-1185">Reference proteome</keyword>
<dbReference type="OrthoDB" id="9794628at2"/>